<evidence type="ECO:0000313" key="2">
    <source>
        <dbReference type="EMBL" id="GJD40857.1"/>
    </source>
</evidence>
<dbReference type="AlphaFoldDB" id="A0AAV4ZAL9"/>
<keyword evidence="3" id="KW-1185">Reference proteome</keyword>
<evidence type="ECO:0000313" key="3">
    <source>
        <dbReference type="Proteomes" id="UP001055307"/>
    </source>
</evidence>
<comment type="caution">
    <text evidence="2">The sequence shown here is derived from an EMBL/GenBank/DDBJ whole genome shotgun (WGS) entry which is preliminary data.</text>
</comment>
<protein>
    <submittedName>
        <fullName evidence="2">Uncharacterized protein</fullName>
    </submittedName>
</protein>
<proteinExistence type="predicted"/>
<evidence type="ECO:0000256" key="1">
    <source>
        <dbReference type="SAM" id="MobiDB-lite"/>
    </source>
</evidence>
<accession>A0AAV4ZAL9</accession>
<name>A0AAV4ZAL9_9HYPH</name>
<dbReference type="Proteomes" id="UP001055307">
    <property type="component" value="Unassembled WGS sequence"/>
</dbReference>
<dbReference type="RefSeq" id="WP_238254111.1">
    <property type="nucleotide sequence ID" value="NZ_BPQF01000016.1"/>
</dbReference>
<reference evidence="2" key="1">
    <citation type="journal article" date="2016" name="Front. Microbiol.">
        <title>Genome Sequence of the Piezophilic, Mesophilic Sulfate-Reducing Bacterium Desulfovibrio indicus J2T.</title>
        <authorList>
            <person name="Cao J."/>
            <person name="Maignien L."/>
            <person name="Shao Z."/>
            <person name="Alain K."/>
            <person name="Jebbar M."/>
        </authorList>
    </citation>
    <scope>NUCLEOTIDE SEQUENCE</scope>
    <source>
        <strain evidence="2">DSM 21893</strain>
    </source>
</reference>
<feature type="region of interest" description="Disordered" evidence="1">
    <location>
        <begin position="1"/>
        <end position="20"/>
    </location>
</feature>
<reference evidence="2" key="2">
    <citation type="submission" date="2021-08" db="EMBL/GenBank/DDBJ databases">
        <authorList>
            <person name="Tani A."/>
            <person name="Ola A."/>
            <person name="Ogura Y."/>
            <person name="Katsura K."/>
            <person name="Hayashi T."/>
        </authorList>
    </citation>
    <scope>NUCLEOTIDE SEQUENCE</scope>
    <source>
        <strain evidence="2">DSM 21893</strain>
    </source>
</reference>
<dbReference type="EMBL" id="BPQF01000016">
    <property type="protein sequence ID" value="GJD40857.1"/>
    <property type="molecule type" value="Genomic_DNA"/>
</dbReference>
<sequence>MNEKKPPRPAHWPGPPPLPQFAGIDAFSEAHGRAILAEIIAGRTIVEAATVSGLPAHEGIVHATNLASAVLEALDDALDANPAPEPAPPPRRRPA</sequence>
<organism evidence="2 3">
    <name type="scientific">Methylobacterium bullatum</name>
    <dbReference type="NCBI Taxonomy" id="570505"/>
    <lineage>
        <taxon>Bacteria</taxon>
        <taxon>Pseudomonadati</taxon>
        <taxon>Pseudomonadota</taxon>
        <taxon>Alphaproteobacteria</taxon>
        <taxon>Hyphomicrobiales</taxon>
        <taxon>Methylobacteriaceae</taxon>
        <taxon>Methylobacterium</taxon>
    </lineage>
</organism>
<gene>
    <name evidence="2" type="ORF">OICFNHDK_3333</name>
</gene>
<feature type="compositionally biased region" description="Pro residues" evidence="1">
    <location>
        <begin position="9"/>
        <end position="19"/>
    </location>
</feature>